<dbReference type="Gene3D" id="3.40.366.10">
    <property type="entry name" value="Malonyl-Coenzyme A Acyl Carrier Protein, domain 2"/>
    <property type="match status" value="2"/>
</dbReference>
<protein>
    <submittedName>
        <fullName evidence="4">Type I polyketide synthase</fullName>
    </submittedName>
</protein>
<dbReference type="Pfam" id="PF02801">
    <property type="entry name" value="Ketoacyl-synt_C"/>
    <property type="match status" value="1"/>
</dbReference>
<evidence type="ECO:0000259" key="3">
    <source>
        <dbReference type="PROSITE" id="PS52004"/>
    </source>
</evidence>
<dbReference type="InterPro" id="IPR014043">
    <property type="entry name" value="Acyl_transferase_dom"/>
</dbReference>
<dbReference type="InterPro" id="IPR016035">
    <property type="entry name" value="Acyl_Trfase/lysoPLipase"/>
</dbReference>
<dbReference type="InterPro" id="IPR014181">
    <property type="entry name" value="Omega3_polyunsat_FA_synth-like"/>
</dbReference>
<dbReference type="InterPro" id="IPR016039">
    <property type="entry name" value="Thiolase-like"/>
</dbReference>
<dbReference type="CDD" id="cd00833">
    <property type="entry name" value="PKS"/>
    <property type="match status" value="1"/>
</dbReference>
<dbReference type="SUPFAM" id="SSF53901">
    <property type="entry name" value="Thiolase-like"/>
    <property type="match status" value="2"/>
</dbReference>
<dbReference type="InterPro" id="IPR052568">
    <property type="entry name" value="PKS-FAS_Synthase"/>
</dbReference>
<dbReference type="SUPFAM" id="SSF52151">
    <property type="entry name" value="FabD/lysophospholipase-like"/>
    <property type="match status" value="1"/>
</dbReference>
<keyword evidence="1" id="KW-0808">Transferase</keyword>
<dbReference type="PROSITE" id="PS52004">
    <property type="entry name" value="KS3_2"/>
    <property type="match status" value="1"/>
</dbReference>
<dbReference type="RefSeq" id="WP_190545666.1">
    <property type="nucleotide sequence ID" value="NZ_CAWPNO010000071.1"/>
</dbReference>
<proteinExistence type="inferred from homology"/>
<keyword evidence="2" id="KW-0175">Coiled coil</keyword>
<comment type="similarity">
    <text evidence="1">Belongs to the thiolase-like superfamily. Beta-ketoacyl-ACP synthases family.</text>
</comment>
<dbReference type="InterPro" id="IPR001227">
    <property type="entry name" value="Ac_transferase_dom_sf"/>
</dbReference>
<comment type="caution">
    <text evidence="4">The sequence shown here is derived from an EMBL/GenBank/DDBJ whole genome shotgun (WGS) entry which is preliminary data.</text>
</comment>
<dbReference type="InterPro" id="IPR020841">
    <property type="entry name" value="PKS_Beta-ketoAc_synthase_dom"/>
</dbReference>
<evidence type="ECO:0000256" key="1">
    <source>
        <dbReference type="RuleBase" id="RU003694"/>
    </source>
</evidence>
<dbReference type="NCBIfam" id="TIGR02816">
    <property type="entry name" value="pfaB_fam"/>
    <property type="match status" value="1"/>
</dbReference>
<feature type="coiled-coil region" evidence="2">
    <location>
        <begin position="487"/>
        <end position="514"/>
    </location>
</feature>
<organism evidence="4 5">
    <name type="scientific">Calothrix parietina FACHB-288</name>
    <dbReference type="NCBI Taxonomy" id="2692896"/>
    <lineage>
        <taxon>Bacteria</taxon>
        <taxon>Bacillati</taxon>
        <taxon>Cyanobacteriota</taxon>
        <taxon>Cyanophyceae</taxon>
        <taxon>Nostocales</taxon>
        <taxon>Calotrichaceae</taxon>
        <taxon>Calothrix</taxon>
    </lineage>
</organism>
<reference evidence="4 5" key="1">
    <citation type="journal article" date="2020" name="ISME J.">
        <title>Comparative genomics reveals insights into cyanobacterial evolution and habitat adaptation.</title>
        <authorList>
            <person name="Chen M.Y."/>
            <person name="Teng W.K."/>
            <person name="Zhao L."/>
            <person name="Hu C.X."/>
            <person name="Zhou Y.K."/>
            <person name="Han B.P."/>
            <person name="Song L.R."/>
            <person name="Shu W.S."/>
        </authorList>
    </citation>
    <scope>NUCLEOTIDE SEQUENCE [LARGE SCALE GENOMIC DNA]</scope>
    <source>
        <strain evidence="4 5">FACHB-288</strain>
    </source>
</reference>
<dbReference type="SMART" id="SM00825">
    <property type="entry name" value="PKS_KS"/>
    <property type="match status" value="1"/>
</dbReference>
<evidence type="ECO:0000313" key="5">
    <source>
        <dbReference type="Proteomes" id="UP000658514"/>
    </source>
</evidence>
<accession>A0ABR8ADW5</accession>
<dbReference type="Proteomes" id="UP000658514">
    <property type="component" value="Unassembled WGS sequence"/>
</dbReference>
<evidence type="ECO:0000256" key="2">
    <source>
        <dbReference type="SAM" id="Coils"/>
    </source>
</evidence>
<evidence type="ECO:0000313" key="4">
    <source>
        <dbReference type="EMBL" id="MBD2198222.1"/>
    </source>
</evidence>
<dbReference type="Gene3D" id="3.40.47.10">
    <property type="match status" value="1"/>
</dbReference>
<dbReference type="PANTHER" id="PTHR43074">
    <property type="entry name" value="OMEGA-3 POLYUNSATURATED FATTY ACID SYNTHASE PFAB-RELATED"/>
    <property type="match status" value="1"/>
</dbReference>
<dbReference type="InterPro" id="IPR014031">
    <property type="entry name" value="Ketoacyl_synth_C"/>
</dbReference>
<dbReference type="SMART" id="SM00827">
    <property type="entry name" value="PKS_AT"/>
    <property type="match status" value="1"/>
</dbReference>
<dbReference type="Pfam" id="PF00109">
    <property type="entry name" value="ketoacyl-synt"/>
    <property type="match status" value="1"/>
</dbReference>
<name>A0ABR8ADW5_9CYAN</name>
<dbReference type="PANTHER" id="PTHR43074:SF1">
    <property type="entry name" value="BETA-KETOACYL SYNTHASE FAMILY PROTEIN-RELATED"/>
    <property type="match status" value="1"/>
</dbReference>
<sequence length="1123" mass="123680">MFEQEIQSSKIAIVGMDAFFGECQNLDAFERTIYDGKQHFIPLPSQRWYGIDEKADLLQEYGLPDGKAPIGAYIKEFTLDTLAYKIPPNEVEQLNPQQLLLLTVADGALKDAGIQEGANVAVVIAAEAELSVHQLQQRWNLSWQIKDGLNAAEIALPTDKITQLETIVKDSVHHQVEIGEYLSYIANIMASRISSLWNFTGPSFTMTAVETSAFKALEVAQMLLLTEEVDAVVVGAVDLAGGIENVLLRSQWGTVNTGANTLSYDQNANGWTVGEGAGAVVLKRYDTAKQNGDRIYAVVDAISIGQASSTSIDADTINQVCQNAFQMADIQPTAVNYVEVVASGFPQEDAAEIAGMLQAYPPVGDGLHCAIGSVKANIGHTYVASGIASLIKTALCLYHNYIPATPNWSGVKTPHVWQGSPFFVATESRPWFLHKDSTHRIAAINGIGCDGTCAHVILSDEPDQINLSNKYLQQQPFYLFPVAADDCSALLNLLNNLQQDIDKAESLTNAASQNFVKFQQNPTAKYTLSITGRNKKELLKEIASAQKGVNTAFEKGSDWQTPIGSYFTSKPLGKEGEVAYVYPAAVNSYVGIGRTLFRLFPDLQAEPFVKSLYKRVSDVEKLVFPRSLHKLSTRELETLEKKLLDDSLAMFEAEMFFTRLITTVIRDRFQVKPKYVFGYSLGETSMMVAQGVWSDFFAGSNSFNSSALFGDRLSGPKNAVREYWGLPPASDTSHNNFWANYVLMTTPEKVRECLKNENRVYLTQINTPEEVLIAGEPAACQRVIKVLGCNAFPAPFDHVIHCETMRSEYAELVKLNTLPTQELPGITFYSAAGYKPISLNSEVVAHSIATGLSQELDFPRLVNRVYADGVKIFVEAGAGGICSRWISKTLQGKEHITVSLNRRGMDDHTSIVKALAKLLSHQVEVDISTLYELPPETANKSKLTHRNITVGGKSITDSILSPENRQLFQNPANEKDTNTVTVDYLKTNPIINSLNKPVVIATTNQPSHDILPPTLQPDTSAEKNIKEHGLISTEELKSSEITTTATKTTQPSFSPQHITRKFGQSIRMSDLNKTQYQKLNANNANVTKAHTAFLKSRQDFSKQMSEIIQLQLACAQNLLNEEA</sequence>
<gene>
    <name evidence="4" type="ORF">H6G24_22405</name>
</gene>
<feature type="domain" description="Ketosynthase family 3 (KS3)" evidence="3">
    <location>
        <begin position="8"/>
        <end position="460"/>
    </location>
</feature>
<dbReference type="EMBL" id="JACJQH010000038">
    <property type="protein sequence ID" value="MBD2198222.1"/>
    <property type="molecule type" value="Genomic_DNA"/>
</dbReference>
<dbReference type="InterPro" id="IPR014030">
    <property type="entry name" value="Ketoacyl_synth_N"/>
</dbReference>
<dbReference type="Gene3D" id="3.30.70.3290">
    <property type="match status" value="1"/>
</dbReference>
<keyword evidence="5" id="KW-1185">Reference proteome</keyword>